<dbReference type="InterPro" id="IPR038729">
    <property type="entry name" value="Rad50/SbcC_AAA"/>
</dbReference>
<proteinExistence type="predicted"/>
<dbReference type="GO" id="GO:0006302">
    <property type="term" value="P:double-strand break repair"/>
    <property type="evidence" value="ECO:0007669"/>
    <property type="project" value="InterPro"/>
</dbReference>
<dbReference type="PANTHER" id="PTHR32114">
    <property type="entry name" value="ABC TRANSPORTER ABCH.3"/>
    <property type="match status" value="1"/>
</dbReference>
<feature type="domain" description="Rad50/SbcC-type AAA" evidence="1">
    <location>
        <begin position="6"/>
        <end position="214"/>
    </location>
</feature>
<protein>
    <recommendedName>
        <fullName evidence="1">Rad50/SbcC-type AAA domain-containing protein</fullName>
    </recommendedName>
</protein>
<comment type="caution">
    <text evidence="2">The sequence shown here is derived from an EMBL/GenBank/DDBJ whole genome shotgun (WGS) entry which is preliminary data.</text>
</comment>
<dbReference type="Gene3D" id="3.40.50.300">
    <property type="entry name" value="P-loop containing nucleotide triphosphate hydrolases"/>
    <property type="match status" value="2"/>
</dbReference>
<evidence type="ECO:0000313" key="3">
    <source>
        <dbReference type="Proteomes" id="UP000031535"/>
    </source>
</evidence>
<dbReference type="GO" id="GO:0016887">
    <property type="term" value="F:ATP hydrolysis activity"/>
    <property type="evidence" value="ECO:0007669"/>
    <property type="project" value="InterPro"/>
</dbReference>
<dbReference type="PANTHER" id="PTHR32114:SF2">
    <property type="entry name" value="ABC TRANSPORTER ABCH.3"/>
    <property type="match status" value="1"/>
</dbReference>
<dbReference type="InterPro" id="IPR027417">
    <property type="entry name" value="P-loop_NTPase"/>
</dbReference>
<gene>
    <name evidence="2" type="ORF">UCMB321_0134</name>
</gene>
<reference evidence="2 3" key="1">
    <citation type="submission" date="2015-01" db="EMBL/GenBank/DDBJ databases">
        <title>Complete genome of Pseudomonas batumici UCM B-321 producer of the batumin antibiotic with strong antistaphilococcal and potential anticancer activity.</title>
        <authorList>
            <person name="Klochko V.V."/>
            <person name="Zelena L.B."/>
            <person name="Elena K.A."/>
            <person name="Reva O.N."/>
        </authorList>
    </citation>
    <scope>NUCLEOTIDE SEQUENCE [LARGE SCALE GENOMIC DNA]</scope>
    <source>
        <strain evidence="2 3">UCM B-321</strain>
    </source>
</reference>
<dbReference type="PATRIC" id="fig|226910.6.peg.135"/>
<keyword evidence="3" id="KW-1185">Reference proteome</keyword>
<accession>A0A0C2ILH9</accession>
<dbReference type="SUPFAM" id="SSF52540">
    <property type="entry name" value="P-loop containing nucleoside triphosphate hydrolases"/>
    <property type="match status" value="1"/>
</dbReference>
<dbReference type="Proteomes" id="UP000031535">
    <property type="component" value="Unassembled WGS sequence"/>
</dbReference>
<dbReference type="RefSeq" id="WP_040063042.1">
    <property type="nucleotide sequence ID" value="NZ_JXDG01000003.1"/>
</dbReference>
<dbReference type="OrthoDB" id="7029750at2"/>
<dbReference type="STRING" id="226910.UCMB321_0134"/>
<evidence type="ECO:0000313" key="2">
    <source>
        <dbReference type="EMBL" id="KIH85767.1"/>
    </source>
</evidence>
<organism evidence="2 3">
    <name type="scientific">Pseudomonas batumici</name>
    <dbReference type="NCBI Taxonomy" id="226910"/>
    <lineage>
        <taxon>Bacteria</taxon>
        <taxon>Pseudomonadati</taxon>
        <taxon>Pseudomonadota</taxon>
        <taxon>Gammaproteobacteria</taxon>
        <taxon>Pseudomonadales</taxon>
        <taxon>Pseudomonadaceae</taxon>
        <taxon>Pseudomonas</taxon>
    </lineage>
</organism>
<dbReference type="AlphaFoldDB" id="A0A0C2ILH9"/>
<sequence>MITLTKVTLKNFKVYGGEPFTVNFEDNRLALLDGPNGYGKTTVFDAIELAITGTIRRLIVLESRQNPSDIVVAHNGQNDVEIIVEFRDENGNKRTFRRRLKPNISNSARRIGNFSDLWEFHEVVGTQAIPLHNDTFDQLFNSKDFARDFLLFHYIEQEDTSRFLKSNNEAQRAEKLANLFGDTFESEQKLLKLTDVKKRLFTARRDNKTKIENIRSLHNLEAINDLSAGETEQHAYVLPWLTGEKMPFWDRPSIAQLNEDRMNKAIAELEKIRALFTYREFFLRSRWYQRAAQERELIELYIGYANTYHHYQQIEADYSTYQFVKRSSDILNNGDLKILHQNLETAKLFQILNVDFPDAFINDVASLVGLTEKSKGLTSIYTELMKHHKALHDSMQANPTDTLCALCGHDYSTHEALNKAVTDHGHLLRTQLGDQDRVLVTARESFENNQLKPVLKACDEFLKLRELPSQQELSRIAKAAANKDRLERLRSWLASENIADHDLISPIFPVTGSQAFISEKADLLSERIRSRIGPSPDGYTESFGNDIYERIYLDYFEREGEKLRGFDLAVLERKERFIKSQYFSSLTQVVAQLLKFEKQGALLDIALLDTGRLIDVVNTQLGQYRKKLITDIEIPFYIYSGKILQSHQAGQGQGVFIKDPLGNDVLKNVRLVSDWTTDHDIMNTMSSGQISAVVIALTLALNRVYAKKFSTILIDDPVQTMDDINMSSLVELLRNDFSDRQIIMSTHEDKVARYFTYKYIKHSGKVKIINLMQRKEYEPANNYVYRAAASSKPSTAV</sequence>
<name>A0A0C2ILH9_9PSED</name>
<dbReference type="EMBL" id="JXDG01000003">
    <property type="protein sequence ID" value="KIH85767.1"/>
    <property type="molecule type" value="Genomic_DNA"/>
</dbReference>
<evidence type="ECO:0000259" key="1">
    <source>
        <dbReference type="Pfam" id="PF13476"/>
    </source>
</evidence>
<dbReference type="Pfam" id="PF13476">
    <property type="entry name" value="AAA_23"/>
    <property type="match status" value="1"/>
</dbReference>